<reference evidence="1 2" key="1">
    <citation type="submission" date="2020-08" db="EMBL/GenBank/DDBJ databases">
        <title>Genomic Encyclopedia of Type Strains, Phase IV (KMG-IV): sequencing the most valuable type-strain genomes for metagenomic binning, comparative biology and taxonomic classification.</title>
        <authorList>
            <person name="Goeker M."/>
        </authorList>
    </citation>
    <scope>NUCLEOTIDE SEQUENCE [LARGE SCALE GENOMIC DNA]</scope>
    <source>
        <strain evidence="1 2">DSM 23240</strain>
    </source>
</reference>
<evidence type="ECO:0000313" key="2">
    <source>
        <dbReference type="Proteomes" id="UP000571084"/>
    </source>
</evidence>
<dbReference type="AlphaFoldDB" id="A0A840RV37"/>
<name>A0A840RV37_9BURK</name>
<evidence type="ECO:0000313" key="1">
    <source>
        <dbReference type="EMBL" id="MBB5201473.1"/>
    </source>
</evidence>
<dbReference type="RefSeq" id="WP_260326455.1">
    <property type="nucleotide sequence ID" value="NZ_JAAOZT010000003.1"/>
</dbReference>
<dbReference type="Proteomes" id="UP000571084">
    <property type="component" value="Unassembled WGS sequence"/>
</dbReference>
<protein>
    <submittedName>
        <fullName evidence="1">Uncharacterized protein</fullName>
    </submittedName>
</protein>
<keyword evidence="2" id="KW-1185">Reference proteome</keyword>
<gene>
    <name evidence="1" type="ORF">HNR39_003326</name>
</gene>
<proteinExistence type="predicted"/>
<dbReference type="EMBL" id="JACHHQ010000007">
    <property type="protein sequence ID" value="MBB5201473.1"/>
    <property type="molecule type" value="Genomic_DNA"/>
</dbReference>
<accession>A0A840RV37</accession>
<organism evidence="1 2">
    <name type="scientific">Glaciimonas immobilis</name>
    <dbReference type="NCBI Taxonomy" id="728004"/>
    <lineage>
        <taxon>Bacteria</taxon>
        <taxon>Pseudomonadati</taxon>
        <taxon>Pseudomonadota</taxon>
        <taxon>Betaproteobacteria</taxon>
        <taxon>Burkholderiales</taxon>
        <taxon>Oxalobacteraceae</taxon>
        <taxon>Glaciimonas</taxon>
    </lineage>
</organism>
<comment type="caution">
    <text evidence="1">The sequence shown here is derived from an EMBL/GenBank/DDBJ whole genome shotgun (WGS) entry which is preliminary data.</text>
</comment>
<sequence length="42" mass="4857">MYSDNSRLTAETTRNAYDGVGQLQRQFQQEGQGQVQLQLQLR</sequence>